<feature type="transmembrane region" description="Helical" evidence="6">
    <location>
        <begin position="75"/>
        <end position="97"/>
    </location>
</feature>
<protein>
    <submittedName>
        <fullName evidence="8">GtrA family protein</fullName>
    </submittedName>
</protein>
<comment type="caution">
    <text evidence="8">The sequence shown here is derived from an EMBL/GenBank/DDBJ whole genome shotgun (WGS) entry which is preliminary data.</text>
</comment>
<gene>
    <name evidence="8" type="ORF">ACFPQ3_01990</name>
</gene>
<feature type="transmembrane region" description="Helical" evidence="6">
    <location>
        <begin position="117"/>
        <end position="139"/>
    </location>
</feature>
<name>A0ABW0UB77_9STRE</name>
<evidence type="ECO:0000256" key="3">
    <source>
        <dbReference type="ARBA" id="ARBA00022692"/>
    </source>
</evidence>
<comment type="similarity">
    <text evidence="2">Belongs to the GtrA family.</text>
</comment>
<evidence type="ECO:0000256" key="5">
    <source>
        <dbReference type="ARBA" id="ARBA00023136"/>
    </source>
</evidence>
<dbReference type="RefSeq" id="WP_156806376.1">
    <property type="nucleotide sequence ID" value="NZ_JBHSOJ010000015.1"/>
</dbReference>
<dbReference type="Pfam" id="PF04138">
    <property type="entry name" value="GtrA_DPMS_TM"/>
    <property type="match status" value="1"/>
</dbReference>
<dbReference type="Proteomes" id="UP001596110">
    <property type="component" value="Unassembled WGS sequence"/>
</dbReference>
<feature type="transmembrane region" description="Helical" evidence="6">
    <location>
        <begin position="40"/>
        <end position="63"/>
    </location>
</feature>
<keyword evidence="3 6" id="KW-0812">Transmembrane</keyword>
<reference evidence="9" key="1">
    <citation type="journal article" date="2019" name="Int. J. Syst. Evol. Microbiol.">
        <title>The Global Catalogue of Microorganisms (GCM) 10K type strain sequencing project: providing services to taxonomists for standard genome sequencing and annotation.</title>
        <authorList>
            <consortium name="The Broad Institute Genomics Platform"/>
            <consortium name="The Broad Institute Genome Sequencing Center for Infectious Disease"/>
            <person name="Wu L."/>
            <person name="Ma J."/>
        </authorList>
    </citation>
    <scope>NUCLEOTIDE SEQUENCE [LARGE SCALE GENOMIC DNA]</scope>
    <source>
        <strain evidence="9">DT43</strain>
    </source>
</reference>
<evidence type="ECO:0000313" key="8">
    <source>
        <dbReference type="EMBL" id="MFC5630393.1"/>
    </source>
</evidence>
<accession>A0ABW0UB77</accession>
<evidence type="ECO:0000256" key="6">
    <source>
        <dbReference type="SAM" id="Phobius"/>
    </source>
</evidence>
<dbReference type="PANTHER" id="PTHR38459">
    <property type="entry name" value="PROPHAGE BACTOPRENOL-LINKED GLUCOSE TRANSLOCASE HOMOLOG"/>
    <property type="match status" value="1"/>
</dbReference>
<evidence type="ECO:0000313" key="9">
    <source>
        <dbReference type="Proteomes" id="UP001596110"/>
    </source>
</evidence>
<proteinExistence type="inferred from homology"/>
<feature type="transmembrane region" description="Helical" evidence="6">
    <location>
        <begin position="12"/>
        <end position="28"/>
    </location>
</feature>
<sequence>MKYFNNVLKNDLFKYLIAGILTTIFYFLTRKLIFSLSHHVITSTIFANGLAILAAFALNDIWVFAQERKGWLARLIKFFIARLSSMGIDVFLSFFLVDKFPEIIGQFVNHNIDTVDSIVALIGQVLIVITNYVISKFLIFKK</sequence>
<dbReference type="PANTHER" id="PTHR38459:SF5">
    <property type="entry name" value="CELL WALL TEICHOIC ACID GLYCOSYLATION PROTEIN GTCA"/>
    <property type="match status" value="1"/>
</dbReference>
<evidence type="ECO:0000256" key="1">
    <source>
        <dbReference type="ARBA" id="ARBA00004141"/>
    </source>
</evidence>
<evidence type="ECO:0000256" key="2">
    <source>
        <dbReference type="ARBA" id="ARBA00009399"/>
    </source>
</evidence>
<keyword evidence="4 6" id="KW-1133">Transmembrane helix</keyword>
<dbReference type="EMBL" id="JBHSOJ010000015">
    <property type="protein sequence ID" value="MFC5630393.1"/>
    <property type="molecule type" value="Genomic_DNA"/>
</dbReference>
<feature type="domain" description="GtrA/DPMS transmembrane" evidence="7">
    <location>
        <begin position="14"/>
        <end position="140"/>
    </location>
</feature>
<evidence type="ECO:0000259" key="7">
    <source>
        <dbReference type="Pfam" id="PF04138"/>
    </source>
</evidence>
<organism evidence="8 9">
    <name type="scientific">Streptococcus caledonicus</name>
    <dbReference type="NCBI Taxonomy" id="2614158"/>
    <lineage>
        <taxon>Bacteria</taxon>
        <taxon>Bacillati</taxon>
        <taxon>Bacillota</taxon>
        <taxon>Bacilli</taxon>
        <taxon>Lactobacillales</taxon>
        <taxon>Streptococcaceae</taxon>
        <taxon>Streptococcus</taxon>
    </lineage>
</organism>
<dbReference type="InterPro" id="IPR051401">
    <property type="entry name" value="GtrA_CellWall_Glycosyl"/>
</dbReference>
<dbReference type="InterPro" id="IPR007267">
    <property type="entry name" value="GtrA_DPMS_TM"/>
</dbReference>
<keyword evidence="9" id="KW-1185">Reference proteome</keyword>
<comment type="subcellular location">
    <subcellularLocation>
        <location evidence="1">Membrane</location>
        <topology evidence="1">Multi-pass membrane protein</topology>
    </subcellularLocation>
</comment>
<evidence type="ECO:0000256" key="4">
    <source>
        <dbReference type="ARBA" id="ARBA00022989"/>
    </source>
</evidence>
<keyword evidence="5 6" id="KW-0472">Membrane</keyword>